<protein>
    <recommendedName>
        <fullName evidence="2">RNA-directed RNA polymerase</fullName>
        <ecNumber evidence="2">2.7.7.48</ecNumber>
    </recommendedName>
    <alternativeName>
        <fullName evidence="17">Replicase</fullName>
    </alternativeName>
    <alternativeName>
        <fullName evidence="16">Transcriptase</fullName>
    </alternativeName>
</protein>
<dbReference type="Pfam" id="PF14318">
    <property type="entry name" value="Mononeg_mRNAcap"/>
    <property type="match status" value="1"/>
</dbReference>
<dbReference type="GO" id="GO:0004482">
    <property type="term" value="F:mRNA 5'-cap (guanine-N7-)-methyltransferase activity"/>
    <property type="evidence" value="ECO:0007669"/>
    <property type="project" value="InterPro"/>
</dbReference>
<comment type="catalytic activity">
    <reaction evidence="14">
        <text>a 5'-end triphospho-adenylyl-adenylyl-cytidylyl-adenosine in mRNA + GDP + H(+) = a 5'-end (5'-triphosphoguanosine)-adenylyl-adenylyl-cytidylyl-adenosine in mRNA + diphosphate</text>
        <dbReference type="Rhea" id="RHEA:65436"/>
        <dbReference type="Rhea" id="RHEA-COMP:16797"/>
        <dbReference type="Rhea" id="RHEA-COMP:16799"/>
        <dbReference type="ChEBI" id="CHEBI:15378"/>
        <dbReference type="ChEBI" id="CHEBI:33019"/>
        <dbReference type="ChEBI" id="CHEBI:58189"/>
        <dbReference type="ChEBI" id="CHEBI:156484"/>
        <dbReference type="ChEBI" id="CHEBI:156503"/>
        <dbReference type="EC" id="2.7.7.88"/>
    </reaction>
</comment>
<dbReference type="Pfam" id="PF00946">
    <property type="entry name" value="Mononeg_RNA_pol"/>
    <property type="match status" value="1"/>
</dbReference>
<dbReference type="EC" id="2.7.7.48" evidence="2"/>
<reference evidence="22" key="1">
    <citation type="submission" date="2019-10" db="EMBL/GenBank/DDBJ databases">
        <title>Analysis of virome of Ixodes spp. and Hyalomma spp. ticks distributed in Russia.</title>
        <authorList>
            <person name="Alkhovsky S.V."/>
        </authorList>
    </citation>
    <scope>NUCLEOTIDE SEQUENCE</scope>
    <source>
        <strain evidence="22">Rus/Ix_persulcatus/Karelia/5/2018</strain>
    </source>
</reference>
<sequence>MAAQHQVPLNVHDLVYERKFNIALRMSHATAFLGRHGKNEPSTDDCFLKAALTASHLSFDPDVWVYNQHVMGHLVAHICQLEVGHDSDPEGVRAIRVSAQIMNCQHLWNLTGKVEALRSSAEGYATEWRTRWSRCKLLRQLLLTKKYLDEWVSKIAKAGERKKMEETKEAWIERVGKNCYWKCGELDILAAWSQNSLVLSHGEEIYFLPKTYALLIHNKVCDMLSVLMYTTACPESLYGRDITQDAINFIKLWATLARRYQQKFFNLSKLLEGLCIGETLYELEGEGNVMFLNTVIEAVATTVGYTYDGSRLQNILREVPVAVRHELSCLSKIMGHPFCDVKRGALELHKKVNEERNVDPMMVQQCVRYAIEDFIRKYLAKEGRWPHVRFETGASKALVHACLTNTDPRSIPHSRKYGKIHLSDYDKVKVEKCLEFDWVENFLPYVKDRTVSLLRSEALKKYIDQDPDFQTDWRRTRLLLFYLLWPETETSHMPYMKAYTAGEWNQVANYLIIKIVPKEKEHKIEARGFGCKSTQDRARSIIQELNVARFLNDYSDEHVMTLGEIALAKKLLAFRKLHHAYKGHKMIIVSVDASSWNNRFRAASVAPVMEAVLDAAYDVPIFSKTHEAYQRSFVYVPDADEVYSWDGQQGGIEGLNQDTWVLTYIHQIKVCMEDHPYPYYILCKGDDLRIAVMVPPSALTNTTLDSLKRRLLESVSARGEKLGHVIKVEDSYASECYFAYSKDAFVRDVEQPQTFRKIQKCYGANNAFTTVPDDYVASAFSNAHSASKTSPSPVPCYAVGVFWSCDLLVRHAVYATLSDVEITGLLQVPNLLGGFPVIYLHNFFTRAESDLLPPFIDLWQKMNQWGPAVHEVLGKFLVQKLSNPEQSLAGLFTDCYSLPIDRPTPASTVLRKQVTALVQRQTKNKYLKQLFRLSKAGFEKEFLSTLSTANVYNVKLLAALFECTPDGIIRELVRKFESGRSIYSALLMCAGRGLAERTLRECQYADNKVHLYRKQVLRRGVQGGSLLVVEGDLVTCPYRVAKSIRDRLWEKPVEGITQPPLQHLVKVGRPEDFPVDDHATYNHFELWFDAPDSCEVTPMFNLGTKDPFVGAATGRGLAKPEAQLQSHNILTGKVRILMDVYKWSEMSREIPGRIEPLVSNLKDVARVLLEAYTGESIHTIMPYAGQRLTTRTTQHHVRVNNFRTSIVPNTLLNVYTRASGNSRAHLTLDTSTDHYRINYLHVYTHCVSLWALPMWTGQQGICPPRLWAVTADCDHCMEPIREEPVVLMTTYVPPVSLPDSSELGASALDQIRTELSAFNPEDYYRPDNPDDRIVLEEAQLAVVQGITNAVWRNRAKHQTLYNPHHVSVSGLSALVGWSGREGTTIDLTSKHLRGLGMEVLVKDIAFMVYSEITRRFNIRKIRDLPTALGNVPGEELPWLILLLELDRLGRFYELQVYMQKQFPDLRHTLRDNPRSYAPVFGIACCRLVERDAPEVRIAHLSYRINSDISKDIMYRIWGLRWAIIDREFESLLTGGVMQLPTSIAEGVVAMLCVGIVLDDHVFEEGFQGHHVDRLTADLFLFPDDTKDLLHGFVVAEESETVANESGEEEEVIVHTVRLPEFLEISLKRYHLSYDTVETVILKAIEIDNDYADLCRRFLRTVKSPKVTLYRTDLVTCLEKVAANAPRGVIKRPTPGTEAELQAPVIKPPKTLHCNIGNFRDTQSAAYDGTGGPQTYDVNTAEWPPTEFNKRWLMRPFGMGNISMSKAYNVLTSIGVPLLNVGSQAACLGDGYGGYTTIAASIIIGGRVVYNTYPNRPDRSDPLPAAAISSGNRTGTLLEYSDIRAGHYDLTLTTTFARFEQHTYSLDLVTLDAEMKPLICPGRIKMLHYVATFFVRVGKPRAILIMKVYLSEFFQWCGVLGWLIPLCSRCFVVQVPSSATDGEVFIVAQLETSVRDRPYSVIELYPPMREMKRLHTFAERYIKAMEEDALGCDVLPLTRAYQPHIITLASYLPLYGWSKLQEVCHIFTRLDYSRSSHFETVGVWLSALYAELRGAEDQCITEIEGFLPDRERHTYDTLRHTLVVVDRYLRIAGFNYVVSLHLVESPNMILEGYLKAFDTAIDRLPARLRLNSSIEGIHTDPLEVGNIRTYPIRAWKLGVRWGVGALSISRCV</sequence>
<evidence type="ECO:0000256" key="3">
    <source>
        <dbReference type="ARBA" id="ARBA00022484"/>
    </source>
</evidence>
<keyword evidence="7" id="KW-0548">Nucleotidyltransferase</keyword>
<evidence type="ECO:0000256" key="5">
    <source>
        <dbReference type="ARBA" id="ARBA00022679"/>
    </source>
</evidence>
<keyword evidence="5" id="KW-0808">Transferase</keyword>
<keyword evidence="13" id="KW-0511">Multifunctional enzyme</keyword>
<evidence type="ECO:0000256" key="16">
    <source>
        <dbReference type="ARBA" id="ARBA00030436"/>
    </source>
</evidence>
<proteinExistence type="predicted"/>
<evidence type="ECO:0000256" key="18">
    <source>
        <dbReference type="ARBA" id="ARBA00047332"/>
    </source>
</evidence>
<evidence type="ECO:0000313" key="22">
    <source>
        <dbReference type="EMBL" id="QPD01622.1"/>
    </source>
</evidence>
<keyword evidence="9" id="KW-0067">ATP-binding</keyword>
<dbReference type="GO" id="GO:0005524">
    <property type="term" value="F:ATP binding"/>
    <property type="evidence" value="ECO:0007669"/>
    <property type="project" value="UniProtKB-KW"/>
</dbReference>
<accession>A0A7S8F9G1</accession>
<comment type="catalytic activity">
    <reaction evidence="18">
        <text>a 5'-end (5'-triphosphoguanosine)-adenylyl-adenylyl-cytidylyl-adenosine in mRNA + S-adenosyl-L-methionine = a 5'-end (5'-triphosphoguanosine)-(2'-O-methyladenylyl)-adenylyl-cytidylyl-adenosine in mRNA + S-adenosyl-L-homocysteine + H(+)</text>
        <dbReference type="Rhea" id="RHEA:65380"/>
        <dbReference type="Rhea" id="RHEA-COMP:16797"/>
        <dbReference type="Rhea" id="RHEA-COMP:16801"/>
        <dbReference type="ChEBI" id="CHEBI:15378"/>
        <dbReference type="ChEBI" id="CHEBI:57856"/>
        <dbReference type="ChEBI" id="CHEBI:59789"/>
        <dbReference type="ChEBI" id="CHEBI:156482"/>
        <dbReference type="ChEBI" id="CHEBI:156484"/>
    </reaction>
</comment>
<keyword evidence="6" id="KW-0949">S-adenosyl-L-methionine</keyword>
<evidence type="ECO:0000256" key="20">
    <source>
        <dbReference type="ARBA" id="ARBA00048548"/>
    </source>
</evidence>
<evidence type="ECO:0000256" key="6">
    <source>
        <dbReference type="ARBA" id="ARBA00022691"/>
    </source>
</evidence>
<dbReference type="GO" id="GO:0044423">
    <property type="term" value="C:virion component"/>
    <property type="evidence" value="ECO:0007669"/>
    <property type="project" value="UniProtKB-KW"/>
</dbReference>
<evidence type="ECO:0000256" key="17">
    <source>
        <dbReference type="ARBA" id="ARBA00031012"/>
    </source>
</evidence>
<keyword evidence="11" id="KW-0693">Viral RNA replication</keyword>
<evidence type="ECO:0000256" key="9">
    <source>
        <dbReference type="ARBA" id="ARBA00022840"/>
    </source>
</evidence>
<dbReference type="GO" id="GO:0003968">
    <property type="term" value="F:RNA-directed RNA polymerase activity"/>
    <property type="evidence" value="ECO:0007669"/>
    <property type="project" value="UniProtKB-KW"/>
</dbReference>
<comment type="catalytic activity">
    <reaction evidence="15">
        <text>a 5'-end (5'-triphosphoguanosine)-(2'-O-methyladenylyl)-adenylyl-cytidylyl-adenosine in mRNA + S-adenosyl-L-methionine = a 5'-end (N(7)-methyl 5'-triphosphoguanosine)-(2'-O-methyladenylyl)-adenylyl-cytidylyl-adenosine in mRNA + S-adenosyl-L-homocysteine</text>
        <dbReference type="Rhea" id="RHEA:65440"/>
        <dbReference type="Rhea" id="RHEA-COMP:16798"/>
        <dbReference type="Rhea" id="RHEA-COMP:16801"/>
        <dbReference type="ChEBI" id="CHEBI:57856"/>
        <dbReference type="ChEBI" id="CHEBI:59789"/>
        <dbReference type="ChEBI" id="CHEBI:156482"/>
        <dbReference type="ChEBI" id="CHEBI:156483"/>
    </reaction>
</comment>
<keyword evidence="8" id="KW-0547">Nucleotide-binding</keyword>
<evidence type="ECO:0000256" key="12">
    <source>
        <dbReference type="ARBA" id="ARBA00023042"/>
    </source>
</evidence>
<keyword evidence="12" id="KW-0506">mRNA capping</keyword>
<evidence type="ECO:0000256" key="14">
    <source>
        <dbReference type="ARBA" id="ARBA00024494"/>
    </source>
</evidence>
<evidence type="ECO:0000256" key="10">
    <source>
        <dbReference type="ARBA" id="ARBA00022844"/>
    </source>
</evidence>
<evidence type="ECO:0000256" key="13">
    <source>
        <dbReference type="ARBA" id="ARBA00023268"/>
    </source>
</evidence>
<evidence type="ECO:0000256" key="15">
    <source>
        <dbReference type="ARBA" id="ARBA00024499"/>
    </source>
</evidence>
<evidence type="ECO:0000256" key="2">
    <source>
        <dbReference type="ARBA" id="ARBA00012494"/>
    </source>
</evidence>
<evidence type="ECO:0000256" key="19">
    <source>
        <dbReference type="ARBA" id="ARBA00047370"/>
    </source>
</evidence>
<comment type="subcellular location">
    <subcellularLocation>
        <location evidence="1">Virion</location>
    </subcellularLocation>
</comment>
<organism evidence="22">
    <name type="scientific">Lesnoe mivirus</name>
    <dbReference type="NCBI Taxonomy" id="2789419"/>
    <lineage>
        <taxon>Viruses</taxon>
        <taxon>Riboviria</taxon>
        <taxon>Orthornavirae</taxon>
        <taxon>Negarnaviricota</taxon>
        <taxon>Haploviricotina</taxon>
        <taxon>Monjiviricetes</taxon>
        <taxon>Jingchuvirales</taxon>
        <taxon>Chuviridae</taxon>
        <taxon>Mivirus</taxon>
    </lineage>
</organism>
<evidence type="ECO:0000256" key="1">
    <source>
        <dbReference type="ARBA" id="ARBA00004328"/>
    </source>
</evidence>
<dbReference type="InterPro" id="IPR014023">
    <property type="entry name" value="Mononeg_RNA_pol_cat"/>
</dbReference>
<keyword evidence="4" id="KW-0507">mRNA processing</keyword>
<evidence type="ECO:0000256" key="4">
    <source>
        <dbReference type="ARBA" id="ARBA00022664"/>
    </source>
</evidence>
<comment type="catalytic activity">
    <reaction evidence="19">
        <text>a 5'-end (5'-triphosphoguanosine)-adenylyl-adenylyl-cytidylyl-adenosine in mRNA + 2 S-adenosyl-L-methionine = a 5'-end (N(7)-methyl 5'-triphosphoguanosine)-(2'-O-methyladenylyl)-adenylyl-cytidylyl-adenosine in mRNA + 2 S-adenosyl-L-homocysteine + H(+)</text>
        <dbReference type="Rhea" id="RHEA:65376"/>
        <dbReference type="Rhea" id="RHEA-COMP:16797"/>
        <dbReference type="Rhea" id="RHEA-COMP:16798"/>
        <dbReference type="ChEBI" id="CHEBI:15378"/>
        <dbReference type="ChEBI" id="CHEBI:57856"/>
        <dbReference type="ChEBI" id="CHEBI:59789"/>
        <dbReference type="ChEBI" id="CHEBI:156483"/>
        <dbReference type="ChEBI" id="CHEBI:156484"/>
        <dbReference type="EC" id="2.1.1.375"/>
    </reaction>
</comment>
<keyword evidence="3" id="KW-0696">RNA-directed RNA polymerase</keyword>
<evidence type="ECO:0000256" key="7">
    <source>
        <dbReference type="ARBA" id="ARBA00022695"/>
    </source>
</evidence>
<evidence type="ECO:0000256" key="8">
    <source>
        <dbReference type="ARBA" id="ARBA00022741"/>
    </source>
</evidence>
<name>A0A7S8F9G1_9VIRU</name>
<evidence type="ECO:0000259" key="21">
    <source>
        <dbReference type="PROSITE" id="PS50526"/>
    </source>
</evidence>
<dbReference type="PROSITE" id="PS50526">
    <property type="entry name" value="RDRP_SSRNA_NEG_NONSEG"/>
    <property type="match status" value="1"/>
</dbReference>
<evidence type="ECO:0000256" key="11">
    <source>
        <dbReference type="ARBA" id="ARBA00022953"/>
    </source>
</evidence>
<feature type="domain" description="RdRp catalytic" evidence="21">
    <location>
        <begin position="585"/>
        <end position="748"/>
    </location>
</feature>
<dbReference type="InterPro" id="IPR026890">
    <property type="entry name" value="Mononeg_mRNAcap"/>
</dbReference>
<comment type="catalytic activity">
    <reaction evidence="20">
        <text>GTP + H2O = GDP + phosphate + H(+)</text>
        <dbReference type="Rhea" id="RHEA:19669"/>
        <dbReference type="ChEBI" id="CHEBI:15377"/>
        <dbReference type="ChEBI" id="CHEBI:15378"/>
        <dbReference type="ChEBI" id="CHEBI:37565"/>
        <dbReference type="ChEBI" id="CHEBI:43474"/>
        <dbReference type="ChEBI" id="CHEBI:58189"/>
    </reaction>
</comment>
<keyword evidence="10" id="KW-0946">Virion</keyword>
<dbReference type="EMBL" id="MN542369">
    <property type="protein sequence ID" value="QPD01622.1"/>
    <property type="molecule type" value="Viral_cRNA"/>
</dbReference>